<reference evidence="3 4" key="2">
    <citation type="journal article" date="2022" name="Microorganisms">
        <title>Complete Genome Sequences of Two Flavobacterium ammonificans Strains and a Flavobacterium ammoniigenes Strain of Ammonifying Bacterioplankton Isolated from Surface River Water.</title>
        <authorList>
            <person name="Suda W."/>
            <person name="Ogata Y."/>
            <person name="Shindo C."/>
            <person name="Watanabe K."/>
        </authorList>
    </citation>
    <scope>NUCLEOTIDE SEQUENCE [LARGE SCALE GENOMIC DNA]</scope>
    <source>
        <strain evidence="3 4">GENT5</strain>
    </source>
</reference>
<gene>
    <name evidence="3" type="ORF">GENT5_05620</name>
</gene>
<keyword evidence="1" id="KW-0732">Signal</keyword>
<evidence type="ECO:0000259" key="2">
    <source>
        <dbReference type="Pfam" id="PF10988"/>
    </source>
</evidence>
<dbReference type="EMBL" id="AP025184">
    <property type="protein sequence ID" value="BDB54257.1"/>
    <property type="molecule type" value="Genomic_DNA"/>
</dbReference>
<feature type="chain" id="PRO_5047276491" evidence="1">
    <location>
        <begin position="18"/>
        <end position="221"/>
    </location>
</feature>
<dbReference type="Proteomes" id="UP001319867">
    <property type="component" value="Chromosome"/>
</dbReference>
<organism evidence="3 4">
    <name type="scientific">Flavobacterium ammoniigenes</name>
    <dbReference type="NCBI Taxonomy" id="1751095"/>
    <lineage>
        <taxon>Bacteria</taxon>
        <taxon>Pseudomonadati</taxon>
        <taxon>Bacteroidota</taxon>
        <taxon>Flavobacteriia</taxon>
        <taxon>Flavobacteriales</taxon>
        <taxon>Flavobacteriaceae</taxon>
        <taxon>Flavobacterium</taxon>
    </lineage>
</organism>
<feature type="domain" description="Putative auto-transporter adhesin head GIN" evidence="2">
    <location>
        <begin position="25"/>
        <end position="204"/>
    </location>
</feature>
<dbReference type="Gene3D" id="2.160.20.120">
    <property type="match status" value="1"/>
</dbReference>
<name>A0ABM7V408_9FLAO</name>
<dbReference type="InterPro" id="IPR021255">
    <property type="entry name" value="DUF2807"/>
</dbReference>
<reference evidence="3 4" key="1">
    <citation type="journal article" date="2022" name="Int. J. Syst. Evol. Microbiol.">
        <title>Flavobacterium ammonificans sp. nov. and Flavobacterium ammoniigenes sp. nov., ammonifying bacteria isolated from surface river water.</title>
        <authorList>
            <person name="Watanabe K."/>
            <person name="Kitamura T."/>
            <person name="Ogata Y."/>
            <person name="Shindo C."/>
            <person name="Suda W."/>
        </authorList>
    </citation>
    <scope>NUCLEOTIDE SEQUENCE [LARGE SCALE GENOMIC DNA]</scope>
    <source>
        <strain evidence="3 4">GENT5</strain>
    </source>
</reference>
<evidence type="ECO:0000313" key="3">
    <source>
        <dbReference type="EMBL" id="BDB54257.1"/>
    </source>
</evidence>
<evidence type="ECO:0000313" key="4">
    <source>
        <dbReference type="Proteomes" id="UP001319867"/>
    </source>
</evidence>
<keyword evidence="4" id="KW-1185">Reference proteome</keyword>
<proteinExistence type="predicted"/>
<accession>A0ABM7V408</accession>
<sequence length="221" mass="23728">MKKIIFSLLLISSLTFAQTEKKVGDFHKVTAFDQITVELIASDENKVELSGVNSDEVELVNKNGELKLRMPLTNLLKGNQVKAKVYYTDLDAIEANEGSQISNNDVIKATNFDIIAKEGAKIDISLDVAKATVKLTSGAIVKTSGTAKNQDVLVSAGAIYNGKDLTTEQTSISSNAGGEAEVFATEFIDAKARAGSDIMIYGNPKQVTKKTFAAGHIKIIK</sequence>
<evidence type="ECO:0000256" key="1">
    <source>
        <dbReference type="SAM" id="SignalP"/>
    </source>
</evidence>
<dbReference type="Pfam" id="PF10988">
    <property type="entry name" value="DUF2807"/>
    <property type="match status" value="1"/>
</dbReference>
<protein>
    <submittedName>
        <fullName evidence="3">DUF2807 domain-containing protein</fullName>
    </submittedName>
</protein>
<dbReference type="RefSeq" id="WP_229318001.1">
    <property type="nucleotide sequence ID" value="NZ_AP025184.1"/>
</dbReference>
<feature type="signal peptide" evidence="1">
    <location>
        <begin position="1"/>
        <end position="17"/>
    </location>
</feature>